<feature type="transmembrane region" description="Helical" evidence="1">
    <location>
        <begin position="52"/>
        <end position="73"/>
    </location>
</feature>
<evidence type="ECO:0000313" key="3">
    <source>
        <dbReference type="Proteomes" id="UP000886874"/>
    </source>
</evidence>
<accession>A0A9D0Z7P5</accession>
<reference evidence="2" key="2">
    <citation type="journal article" date="2021" name="PeerJ">
        <title>Extensive microbial diversity within the chicken gut microbiome revealed by metagenomics and culture.</title>
        <authorList>
            <person name="Gilroy R."/>
            <person name="Ravi A."/>
            <person name="Getino M."/>
            <person name="Pursley I."/>
            <person name="Horton D.L."/>
            <person name="Alikhan N.F."/>
            <person name="Baker D."/>
            <person name="Gharbi K."/>
            <person name="Hall N."/>
            <person name="Watson M."/>
            <person name="Adriaenssens E.M."/>
            <person name="Foster-Nyarko E."/>
            <person name="Jarju S."/>
            <person name="Secka A."/>
            <person name="Antonio M."/>
            <person name="Oren A."/>
            <person name="Chaudhuri R.R."/>
            <person name="La Ragione R."/>
            <person name="Hildebrand F."/>
            <person name="Pallen M.J."/>
        </authorList>
    </citation>
    <scope>NUCLEOTIDE SEQUENCE</scope>
    <source>
        <strain evidence="2">ChiSjej2B20-13462</strain>
    </source>
</reference>
<sequence length="238" mass="26429">MKQYTSIMALAVRALLGKVLAVTAATAAIQLAVFRLIPEQVSSLYNLQRESWTAPLAALGLTAVLVLLALHGGPLSGVRTSYTLRRLPVSEQTVTILWAVVYLGFLLLFWAAEVGVVLLQQHWTALLYPSQVPAFQRFSDNYSTPFFHGLLPLYDWPRYLCNAIWLIALAWNATAFSYQHRRGRLPGGGILVLILGLLFFVMGETTSGMVVSILFTFVMVMVTLWSFFSLREEEAGDA</sequence>
<name>A0A9D0Z7P5_9FIRM</name>
<gene>
    <name evidence="2" type="ORF">IAA67_03940</name>
</gene>
<dbReference type="AlphaFoldDB" id="A0A9D0Z7P5"/>
<comment type="caution">
    <text evidence="2">The sequence shown here is derived from an EMBL/GenBank/DDBJ whole genome shotgun (WGS) entry which is preliminary data.</text>
</comment>
<keyword evidence="1" id="KW-0812">Transmembrane</keyword>
<dbReference type="EMBL" id="DVFN01000059">
    <property type="protein sequence ID" value="HIQ69465.1"/>
    <property type="molecule type" value="Genomic_DNA"/>
</dbReference>
<feature type="transmembrane region" description="Helical" evidence="1">
    <location>
        <begin position="209"/>
        <end position="228"/>
    </location>
</feature>
<keyword evidence="1" id="KW-0472">Membrane</keyword>
<dbReference type="Proteomes" id="UP000886874">
    <property type="component" value="Unassembled WGS sequence"/>
</dbReference>
<organism evidence="2 3">
    <name type="scientific">Candidatus Avoscillospira stercorigallinarum</name>
    <dbReference type="NCBI Taxonomy" id="2840708"/>
    <lineage>
        <taxon>Bacteria</taxon>
        <taxon>Bacillati</taxon>
        <taxon>Bacillota</taxon>
        <taxon>Clostridia</taxon>
        <taxon>Eubacteriales</taxon>
        <taxon>Oscillospiraceae</taxon>
        <taxon>Oscillospiraceae incertae sedis</taxon>
        <taxon>Candidatus Avoscillospira</taxon>
    </lineage>
</organism>
<reference evidence="2" key="1">
    <citation type="submission" date="2020-10" db="EMBL/GenBank/DDBJ databases">
        <authorList>
            <person name="Gilroy R."/>
        </authorList>
    </citation>
    <scope>NUCLEOTIDE SEQUENCE</scope>
    <source>
        <strain evidence="2">ChiSjej2B20-13462</strain>
    </source>
</reference>
<evidence type="ECO:0000313" key="2">
    <source>
        <dbReference type="EMBL" id="HIQ69465.1"/>
    </source>
</evidence>
<keyword evidence="1" id="KW-1133">Transmembrane helix</keyword>
<feature type="transmembrane region" description="Helical" evidence="1">
    <location>
        <begin position="185"/>
        <end position="203"/>
    </location>
</feature>
<feature type="transmembrane region" description="Helical" evidence="1">
    <location>
        <begin position="156"/>
        <end position="178"/>
    </location>
</feature>
<proteinExistence type="predicted"/>
<evidence type="ECO:0000256" key="1">
    <source>
        <dbReference type="SAM" id="Phobius"/>
    </source>
</evidence>
<protein>
    <submittedName>
        <fullName evidence="2">Uncharacterized protein</fullName>
    </submittedName>
</protein>
<feature type="transmembrane region" description="Helical" evidence="1">
    <location>
        <begin position="94"/>
        <end position="119"/>
    </location>
</feature>